<organism evidence="6 7">
    <name type="scientific">Treponema ruminis</name>
    <dbReference type="NCBI Taxonomy" id="744515"/>
    <lineage>
        <taxon>Bacteria</taxon>
        <taxon>Pseudomonadati</taxon>
        <taxon>Spirochaetota</taxon>
        <taxon>Spirochaetia</taxon>
        <taxon>Spirochaetales</taxon>
        <taxon>Treponemataceae</taxon>
        <taxon>Treponema</taxon>
    </lineage>
</organism>
<dbReference type="SUPFAM" id="SSF52540">
    <property type="entry name" value="P-loop containing nucleoside triphosphate hydrolases"/>
    <property type="match status" value="1"/>
</dbReference>
<dbReference type="Pfam" id="PF17863">
    <property type="entry name" value="AAA_lid_2"/>
    <property type="match status" value="1"/>
</dbReference>
<keyword evidence="6" id="KW-0378">Hydrolase</keyword>
<dbReference type="EC" id="3.6.3.-" evidence="6"/>
<evidence type="ECO:0000313" key="6">
    <source>
        <dbReference type="EMBL" id="MBB5227210.1"/>
    </source>
</evidence>
<evidence type="ECO:0000256" key="3">
    <source>
        <dbReference type="ARBA" id="ARBA00061607"/>
    </source>
</evidence>
<dbReference type="FunFam" id="3.40.50.300:FF:000640">
    <property type="entry name" value="MoxR family ATPase"/>
    <property type="match status" value="1"/>
</dbReference>
<evidence type="ECO:0000259" key="5">
    <source>
        <dbReference type="Pfam" id="PF17863"/>
    </source>
</evidence>
<dbReference type="InterPro" id="IPR027417">
    <property type="entry name" value="P-loop_NTPase"/>
</dbReference>
<dbReference type="Proteomes" id="UP000518887">
    <property type="component" value="Unassembled WGS sequence"/>
</dbReference>
<gene>
    <name evidence="6" type="ORF">HNP76_002608</name>
</gene>
<protein>
    <submittedName>
        <fullName evidence="6">MoxR-like ATPase</fullName>
        <ecNumber evidence="6">3.6.3.-</ecNumber>
    </submittedName>
</protein>
<feature type="domain" description="ChlI/MoxR AAA lid" evidence="5">
    <location>
        <begin position="258"/>
        <end position="327"/>
    </location>
</feature>
<keyword evidence="2" id="KW-0067">ATP-binding</keyword>
<dbReference type="CDD" id="cd00009">
    <property type="entry name" value="AAA"/>
    <property type="match status" value="1"/>
</dbReference>
<dbReference type="InterPro" id="IPR041628">
    <property type="entry name" value="ChlI/MoxR_AAA_lid"/>
</dbReference>
<evidence type="ECO:0000256" key="2">
    <source>
        <dbReference type="ARBA" id="ARBA00022840"/>
    </source>
</evidence>
<comment type="similarity">
    <text evidence="3">Belongs to the MoxR family.</text>
</comment>
<proteinExistence type="inferred from homology"/>
<feature type="domain" description="ATPase AAA-3" evidence="4">
    <location>
        <begin position="42"/>
        <end position="172"/>
    </location>
</feature>
<dbReference type="PANTHER" id="PTHR42759:SF1">
    <property type="entry name" value="MAGNESIUM-CHELATASE SUBUNIT CHLD"/>
    <property type="match status" value="1"/>
</dbReference>
<dbReference type="GO" id="GO:0005524">
    <property type="term" value="F:ATP binding"/>
    <property type="evidence" value="ECO:0007669"/>
    <property type="project" value="UniProtKB-KW"/>
</dbReference>
<name>A0A7W8LN91_9SPIR</name>
<accession>A0A7W8LN91</accession>
<evidence type="ECO:0000256" key="1">
    <source>
        <dbReference type="ARBA" id="ARBA00022741"/>
    </source>
</evidence>
<dbReference type="Gene3D" id="3.40.50.300">
    <property type="entry name" value="P-loop containing nucleotide triphosphate hydrolases"/>
    <property type="match status" value="1"/>
</dbReference>
<dbReference type="PIRSF" id="PIRSF002849">
    <property type="entry name" value="AAA_ATPase_chaperone_MoxR_prd"/>
    <property type="match status" value="1"/>
</dbReference>
<sequence length="334" mass="36352">MDEKFTEYKNLVAQIKTEAAKRIVGQEQVIDGILTALVCGGHILLEGVPGLAKTLAVKTFAELSGLDFKRIQFTPDLLPADVSGTLIYEQTSGRFTVRKGPVFTNVVLADEINRSPAKVQSALLEAMAERQVTIGEESHALPSPFIVLATQNPIEQEGTYNLPEAELDRFLLKVLVPYPTPAEEVAIVKTAGKASQVQVSKILSAEKLKEMQALLDKVNCDEKLIEYIVSIVAATRPVSEKKTVSKIAVRTMPKKDDISKYISFGASPRAGIALLQCAKARALFSGRDFVLPDDIKEASPAVLRHRIVLSYEAAADGVSSDDLIQKILDLMPLP</sequence>
<dbReference type="EMBL" id="JACHFQ010000009">
    <property type="protein sequence ID" value="MBB5227210.1"/>
    <property type="molecule type" value="Genomic_DNA"/>
</dbReference>
<dbReference type="Pfam" id="PF07726">
    <property type="entry name" value="AAA_3"/>
    <property type="match status" value="1"/>
</dbReference>
<dbReference type="RefSeq" id="WP_184661226.1">
    <property type="nucleotide sequence ID" value="NZ_CP031518.1"/>
</dbReference>
<keyword evidence="1" id="KW-0547">Nucleotide-binding</keyword>
<dbReference type="GO" id="GO:0016887">
    <property type="term" value="F:ATP hydrolysis activity"/>
    <property type="evidence" value="ECO:0007669"/>
    <property type="project" value="InterPro"/>
</dbReference>
<keyword evidence="7" id="KW-1185">Reference proteome</keyword>
<comment type="caution">
    <text evidence="6">The sequence shown here is derived from an EMBL/GenBank/DDBJ whole genome shotgun (WGS) entry which is preliminary data.</text>
</comment>
<dbReference type="InterPro" id="IPR050764">
    <property type="entry name" value="CbbQ/NirQ/NorQ/GpvN"/>
</dbReference>
<reference evidence="6 7" key="1">
    <citation type="submission" date="2020-08" db="EMBL/GenBank/DDBJ databases">
        <title>Genomic Encyclopedia of Type Strains, Phase IV (KMG-IV): sequencing the most valuable type-strain genomes for metagenomic binning, comparative biology and taxonomic classification.</title>
        <authorList>
            <person name="Goeker M."/>
        </authorList>
    </citation>
    <scope>NUCLEOTIDE SEQUENCE [LARGE SCALE GENOMIC DNA]</scope>
    <source>
        <strain evidence="6 7">DSM 103462</strain>
    </source>
</reference>
<dbReference type="AlphaFoldDB" id="A0A7W8LN91"/>
<dbReference type="PANTHER" id="PTHR42759">
    <property type="entry name" value="MOXR FAMILY PROTEIN"/>
    <property type="match status" value="1"/>
</dbReference>
<dbReference type="InterPro" id="IPR011703">
    <property type="entry name" value="ATPase_AAA-3"/>
</dbReference>
<dbReference type="Gene3D" id="1.10.8.80">
    <property type="entry name" value="Magnesium chelatase subunit I, C-Terminal domain"/>
    <property type="match status" value="1"/>
</dbReference>
<evidence type="ECO:0000259" key="4">
    <source>
        <dbReference type="Pfam" id="PF07726"/>
    </source>
</evidence>
<evidence type="ECO:0000313" key="7">
    <source>
        <dbReference type="Proteomes" id="UP000518887"/>
    </source>
</evidence>